<evidence type="ECO:0000256" key="5">
    <source>
        <dbReference type="ARBA" id="ARBA00022692"/>
    </source>
</evidence>
<feature type="transmembrane region" description="Helical" evidence="8">
    <location>
        <begin position="166"/>
        <end position="185"/>
    </location>
</feature>
<dbReference type="EMBL" id="MPJW01000014">
    <property type="protein sequence ID" value="OLU43293.1"/>
    <property type="molecule type" value="Genomic_DNA"/>
</dbReference>
<accession>A0A1U7NJB7</accession>
<dbReference type="Pfam" id="PF03547">
    <property type="entry name" value="Mem_trans"/>
    <property type="match status" value="1"/>
</dbReference>
<feature type="transmembrane region" description="Helical" evidence="8">
    <location>
        <begin position="97"/>
        <end position="118"/>
    </location>
</feature>
<comment type="subcellular location">
    <subcellularLocation>
        <location evidence="1">Cell membrane</location>
        <topology evidence="1">Multi-pass membrane protein</topology>
    </subcellularLocation>
</comment>
<dbReference type="OrthoDB" id="9798064at2"/>
<feature type="transmembrane region" description="Helical" evidence="8">
    <location>
        <begin position="33"/>
        <end position="52"/>
    </location>
</feature>
<feature type="transmembrane region" description="Helical" evidence="8">
    <location>
        <begin position="227"/>
        <end position="248"/>
    </location>
</feature>
<protein>
    <recommendedName>
        <fullName evidence="11">Transporter</fullName>
    </recommendedName>
</protein>
<evidence type="ECO:0000256" key="1">
    <source>
        <dbReference type="ARBA" id="ARBA00004651"/>
    </source>
</evidence>
<dbReference type="PANTHER" id="PTHR36838:SF1">
    <property type="entry name" value="SLR1864 PROTEIN"/>
    <property type="match status" value="1"/>
</dbReference>
<comment type="similarity">
    <text evidence="2">Belongs to the auxin efflux carrier (TC 2.A.69) family.</text>
</comment>
<evidence type="ECO:0000256" key="4">
    <source>
        <dbReference type="ARBA" id="ARBA00022475"/>
    </source>
</evidence>
<evidence type="ECO:0000256" key="8">
    <source>
        <dbReference type="SAM" id="Phobius"/>
    </source>
</evidence>
<dbReference type="Proteomes" id="UP000186341">
    <property type="component" value="Unassembled WGS sequence"/>
</dbReference>
<dbReference type="GO" id="GO:0055085">
    <property type="term" value="P:transmembrane transport"/>
    <property type="evidence" value="ECO:0007669"/>
    <property type="project" value="InterPro"/>
</dbReference>
<gene>
    <name evidence="9" type="ORF">BO222_00290</name>
</gene>
<evidence type="ECO:0000313" key="9">
    <source>
        <dbReference type="EMBL" id="OLU43293.1"/>
    </source>
</evidence>
<feature type="transmembrane region" description="Helical" evidence="8">
    <location>
        <begin position="197"/>
        <end position="215"/>
    </location>
</feature>
<feature type="transmembrane region" description="Helical" evidence="8">
    <location>
        <begin position="124"/>
        <end position="145"/>
    </location>
</feature>
<dbReference type="RefSeq" id="WP_075817356.1">
    <property type="nucleotide sequence ID" value="NZ_CAOUMU010000175.1"/>
</dbReference>
<dbReference type="InterPro" id="IPR004776">
    <property type="entry name" value="Mem_transp_PIN-like"/>
</dbReference>
<keyword evidence="4" id="KW-1003">Cell membrane</keyword>
<comment type="caution">
    <text evidence="9">The sequence shown here is derived from an EMBL/GenBank/DDBJ whole genome shotgun (WGS) entry which is preliminary data.</text>
</comment>
<dbReference type="PANTHER" id="PTHR36838">
    <property type="entry name" value="AUXIN EFFLUX CARRIER FAMILY PROTEIN"/>
    <property type="match status" value="1"/>
</dbReference>
<dbReference type="Gene3D" id="1.20.1530.20">
    <property type="match status" value="1"/>
</dbReference>
<keyword evidence="10" id="KW-1185">Reference proteome</keyword>
<feature type="transmembrane region" description="Helical" evidence="8">
    <location>
        <begin position="6"/>
        <end position="21"/>
    </location>
</feature>
<evidence type="ECO:0000256" key="6">
    <source>
        <dbReference type="ARBA" id="ARBA00022989"/>
    </source>
</evidence>
<evidence type="ECO:0000256" key="7">
    <source>
        <dbReference type="ARBA" id="ARBA00023136"/>
    </source>
</evidence>
<reference evidence="9 10" key="1">
    <citation type="submission" date="2016-11" db="EMBL/GenBank/DDBJ databases">
        <title>Description of two novel members of the family Erysipelotrichaceae: Ileibacterium lipovorans gen. nov., sp. nov. and Dubosiella newyorkensis, gen. nov., sp. nov.</title>
        <authorList>
            <person name="Cox L.M."/>
            <person name="Sohn J."/>
            <person name="Tyrrell K.L."/>
            <person name="Citron D.M."/>
            <person name="Lawson P.A."/>
            <person name="Patel N.B."/>
            <person name="Iizumi T."/>
            <person name="Perez-Perez G.I."/>
            <person name="Goldstein E.J."/>
            <person name="Blaser M.J."/>
        </authorList>
    </citation>
    <scope>NUCLEOTIDE SEQUENCE [LARGE SCALE GENOMIC DNA]</scope>
    <source>
        <strain evidence="9 10">NYU-BL-A3</strain>
    </source>
</reference>
<evidence type="ECO:0000256" key="2">
    <source>
        <dbReference type="ARBA" id="ARBA00010145"/>
    </source>
</evidence>
<organism evidence="9 10">
    <name type="scientific">Ileibacterium valens</name>
    <dbReference type="NCBI Taxonomy" id="1862668"/>
    <lineage>
        <taxon>Bacteria</taxon>
        <taxon>Bacillati</taxon>
        <taxon>Bacillota</taxon>
        <taxon>Erysipelotrichia</taxon>
        <taxon>Erysipelotrichales</taxon>
        <taxon>Erysipelotrichaceae</taxon>
        <taxon>Ileibacterium</taxon>
    </lineage>
</organism>
<keyword evidence="6 8" id="KW-1133">Transmembrane helix</keyword>
<feature type="transmembrane region" description="Helical" evidence="8">
    <location>
        <begin position="254"/>
        <end position="275"/>
    </location>
</feature>
<evidence type="ECO:0000256" key="3">
    <source>
        <dbReference type="ARBA" id="ARBA00022448"/>
    </source>
</evidence>
<feature type="transmembrane region" description="Helical" evidence="8">
    <location>
        <begin position="64"/>
        <end position="85"/>
    </location>
</feature>
<evidence type="ECO:0008006" key="11">
    <source>
        <dbReference type="Google" id="ProtNLM"/>
    </source>
</evidence>
<sequence>MEMINLQLQIFLLLAIGYWLGKSGFLSKKTTNQLSALVINLILPASIVRSFQIEMTAEILESTLFVLILSTVIQILTVFVSKFIWKQVKNPEKRLNLEYGTIANNAGTLGMVVAEAAFGEVGLLYSSIYMIPVRIMMWTAGIALYSHKKQTEQSRLKGLGKVLLHPCIIAIYIGIVLMLGSMAGFELPGFLQKTLNSLANCNTAMVMLVIGTILSEISPKDIADKLAGIYSIFRLLVFPAAVFIILKLLPIPALASNICIIETAMPASVTMPMLAQKYGKDPQFASKMILISTLLSLFTMPVWTWLFSLPQFS</sequence>
<keyword evidence="7 8" id="KW-0472">Membrane</keyword>
<dbReference type="InterPro" id="IPR038770">
    <property type="entry name" value="Na+/solute_symporter_sf"/>
</dbReference>
<proteinExistence type="inferred from homology"/>
<evidence type="ECO:0000313" key="10">
    <source>
        <dbReference type="Proteomes" id="UP000186341"/>
    </source>
</evidence>
<feature type="transmembrane region" description="Helical" evidence="8">
    <location>
        <begin position="287"/>
        <end position="307"/>
    </location>
</feature>
<name>A0A1U7NJB7_9FIRM</name>
<keyword evidence="5 8" id="KW-0812">Transmembrane</keyword>
<dbReference type="AlphaFoldDB" id="A0A1U7NJB7"/>
<dbReference type="GeneID" id="82201689"/>
<keyword evidence="3" id="KW-0813">Transport</keyword>
<dbReference type="GO" id="GO:0005886">
    <property type="term" value="C:plasma membrane"/>
    <property type="evidence" value="ECO:0007669"/>
    <property type="project" value="UniProtKB-SubCell"/>
</dbReference>